<dbReference type="BioCyc" id="PSP1104324:GJSN-2390-MONOMER"/>
<organism evidence="2 3">
    <name type="scientific">Pyrobaculum ferrireducens</name>
    <dbReference type="NCBI Taxonomy" id="1104324"/>
    <lineage>
        <taxon>Archaea</taxon>
        <taxon>Thermoproteota</taxon>
        <taxon>Thermoprotei</taxon>
        <taxon>Thermoproteales</taxon>
        <taxon>Thermoproteaceae</taxon>
        <taxon>Pyrobaculum</taxon>
    </lineage>
</organism>
<evidence type="ECO:0000256" key="1">
    <source>
        <dbReference type="SAM" id="Phobius"/>
    </source>
</evidence>
<evidence type="ECO:0000313" key="3">
    <source>
        <dbReference type="Proteomes" id="UP000005867"/>
    </source>
</evidence>
<dbReference type="RefSeq" id="WP_014289655.1">
    <property type="nucleotide sequence ID" value="NC_016645.1"/>
</dbReference>
<feature type="transmembrane region" description="Helical" evidence="1">
    <location>
        <begin position="6"/>
        <end position="28"/>
    </location>
</feature>
<keyword evidence="1" id="KW-0472">Membrane</keyword>
<keyword evidence="1" id="KW-1133">Transmembrane helix</keyword>
<protein>
    <submittedName>
        <fullName evidence="2">Uncharacterized protein</fullName>
    </submittedName>
</protein>
<dbReference type="KEGG" id="pyr:P186_2444"/>
<proteinExistence type="predicted"/>
<dbReference type="HOGENOM" id="CLU_1187818_0_0_2"/>
<dbReference type="GeneID" id="11594046"/>
<accession>G7VCM5</accession>
<reference evidence="2 3" key="1">
    <citation type="journal article" date="2012" name="J. Bacteriol.">
        <title>Complete genome sequence of strain 1860, a crenarchaeon of the genus pyrobaculum able to grow with various electron acceptors.</title>
        <authorList>
            <person name="Mardanov A.V."/>
            <person name="Gumerov V.M."/>
            <person name="Slobodkina G.B."/>
            <person name="Beletsky A.V."/>
            <person name="Bonch-Osmolovskaya E.A."/>
            <person name="Ravin N.V."/>
            <person name="Skryabin K.G."/>
        </authorList>
    </citation>
    <scope>NUCLEOTIDE SEQUENCE [LARGE SCALE GENOMIC DNA]</scope>
    <source>
        <strain evidence="2 3">1860</strain>
    </source>
</reference>
<keyword evidence="1" id="KW-0812">Transmembrane</keyword>
<dbReference type="Proteomes" id="UP000005867">
    <property type="component" value="Chromosome"/>
</dbReference>
<name>G7VCM5_9CREN</name>
<sequence length="234" mass="26175">MWWSIFFTIASVLLLVVVGIFAVLGGAYREALEAYRLAKFALDQWTSLTSQLNSTICLAAETLAKKAVAELDAEVYRSLGPMFSRAMEQVKNKSLLKRLNYSWGFSGDVFQWNVTFLRHRARGAVDWLRPTLLIDSVEKIKSASFDLTQSTVEDTLRQYLPKNAALRGVVYGYLYGNGTYSGYLTGEYTLTDKTPLRCLEGSISVSFTATHYATLTANGTAPSVYIYHEVNIEN</sequence>
<evidence type="ECO:0000313" key="2">
    <source>
        <dbReference type="EMBL" id="AET33830.1"/>
    </source>
</evidence>
<dbReference type="EMBL" id="CP003098">
    <property type="protein sequence ID" value="AET33830.1"/>
    <property type="molecule type" value="Genomic_DNA"/>
</dbReference>
<dbReference type="OrthoDB" id="27839at2157"/>
<dbReference type="AlphaFoldDB" id="G7VCM5"/>
<gene>
    <name evidence="2" type="ORF">P186_2444</name>
</gene>
<dbReference type="STRING" id="1104324.P186_2444"/>
<keyword evidence="3" id="KW-1185">Reference proteome</keyword>
<dbReference type="eggNOG" id="arCOG05479">
    <property type="taxonomic scope" value="Archaea"/>
</dbReference>